<keyword evidence="3" id="KW-0804">Transcription</keyword>
<dbReference type="Gene3D" id="1.10.10.60">
    <property type="entry name" value="Homeodomain-like"/>
    <property type="match status" value="1"/>
</dbReference>
<dbReference type="Pfam" id="PF12833">
    <property type="entry name" value="HTH_18"/>
    <property type="match status" value="1"/>
</dbReference>
<dbReference type="PROSITE" id="PS01124">
    <property type="entry name" value="HTH_ARAC_FAMILY_2"/>
    <property type="match status" value="1"/>
</dbReference>
<gene>
    <name evidence="6" type="ORF">WIS52_02870</name>
</gene>
<evidence type="ECO:0000313" key="6">
    <source>
        <dbReference type="EMBL" id="MEQ3549403.1"/>
    </source>
</evidence>
<dbReference type="PANTHER" id="PTHR47894">
    <property type="entry name" value="HTH-TYPE TRANSCRIPTIONAL REGULATOR GADX"/>
    <property type="match status" value="1"/>
</dbReference>
<organism evidence="6 7">
    <name type="scientific">Pseudonocardia nematodicida</name>
    <dbReference type="NCBI Taxonomy" id="1206997"/>
    <lineage>
        <taxon>Bacteria</taxon>
        <taxon>Bacillati</taxon>
        <taxon>Actinomycetota</taxon>
        <taxon>Actinomycetes</taxon>
        <taxon>Pseudonocardiales</taxon>
        <taxon>Pseudonocardiaceae</taxon>
        <taxon>Pseudonocardia</taxon>
    </lineage>
</organism>
<dbReference type="InterPro" id="IPR009057">
    <property type="entry name" value="Homeodomain-like_sf"/>
</dbReference>
<keyword evidence="1" id="KW-0805">Transcription regulation</keyword>
<dbReference type="SUPFAM" id="SSF46689">
    <property type="entry name" value="Homeodomain-like"/>
    <property type="match status" value="1"/>
</dbReference>
<dbReference type="Proteomes" id="UP001494902">
    <property type="component" value="Unassembled WGS sequence"/>
</dbReference>
<proteinExistence type="predicted"/>
<comment type="caution">
    <text evidence="6">The sequence shown here is derived from an EMBL/GenBank/DDBJ whole genome shotgun (WGS) entry which is preliminary data.</text>
</comment>
<reference evidence="6 7" key="1">
    <citation type="submission" date="2024-03" db="EMBL/GenBank/DDBJ databases">
        <title>Draft genome sequence of Pseudonocardia nematodicida JCM 31783.</title>
        <authorList>
            <person name="Butdee W."/>
            <person name="Duangmal K."/>
        </authorList>
    </citation>
    <scope>NUCLEOTIDE SEQUENCE [LARGE SCALE GENOMIC DNA]</scope>
    <source>
        <strain evidence="6 7">JCM 31783</strain>
    </source>
</reference>
<dbReference type="RefSeq" id="WP_349296479.1">
    <property type="nucleotide sequence ID" value="NZ_JBEDNQ010000001.1"/>
</dbReference>
<dbReference type="InterPro" id="IPR018060">
    <property type="entry name" value="HTH_AraC"/>
</dbReference>
<feature type="region of interest" description="Disordered" evidence="4">
    <location>
        <begin position="360"/>
        <end position="379"/>
    </location>
</feature>
<evidence type="ECO:0000313" key="7">
    <source>
        <dbReference type="Proteomes" id="UP001494902"/>
    </source>
</evidence>
<feature type="compositionally biased region" description="Low complexity" evidence="4">
    <location>
        <begin position="43"/>
        <end position="65"/>
    </location>
</feature>
<evidence type="ECO:0000259" key="5">
    <source>
        <dbReference type="PROSITE" id="PS01124"/>
    </source>
</evidence>
<feature type="region of interest" description="Disordered" evidence="4">
    <location>
        <begin position="40"/>
        <end position="69"/>
    </location>
</feature>
<name>A0ABV1K6E9_9PSEU</name>
<dbReference type="EMBL" id="JBEDNQ010000001">
    <property type="protein sequence ID" value="MEQ3549403.1"/>
    <property type="molecule type" value="Genomic_DNA"/>
</dbReference>
<protein>
    <submittedName>
        <fullName evidence="6">AraC family transcriptional regulator</fullName>
    </submittedName>
</protein>
<dbReference type="SMART" id="SM00342">
    <property type="entry name" value="HTH_ARAC"/>
    <property type="match status" value="1"/>
</dbReference>
<keyword evidence="7" id="KW-1185">Reference proteome</keyword>
<dbReference type="Pfam" id="PF12625">
    <property type="entry name" value="Arabinose_bd"/>
    <property type="match status" value="1"/>
</dbReference>
<evidence type="ECO:0000256" key="4">
    <source>
        <dbReference type="SAM" id="MobiDB-lite"/>
    </source>
</evidence>
<feature type="domain" description="HTH araC/xylS-type" evidence="5">
    <location>
        <begin position="262"/>
        <end position="360"/>
    </location>
</feature>
<evidence type="ECO:0000256" key="2">
    <source>
        <dbReference type="ARBA" id="ARBA00023125"/>
    </source>
</evidence>
<sequence length="379" mass="40091">MAVGSLTRASALRGLPGLVDELGGDGEALLARFRIPVEAVEDTTPGPGPAAHAGPGRTGRPAAGARDPEPDALLSTRAVARVLEAGAAELGCPDLGLRLAERQGPEILGPLAVAVQHSATLGDALDCASRYLYVHSPVLHVASVADPDGVPGVLGLEYGSTEPLPPQVADLGLGVIHRISLMLAGGPYGLRSVHLPHAGRAGPARYREFFGADAHPDRPAAVLRVPADLVRRPLAGGDETVRALAIDYLETHFDRPGRTVTDRVRTAVDRTLGSGPVRIDAVAGLLRVHPRTLQRHLAAEGTTFERIVDEVRRDTAERLITRTALPFTQVAAMVGLTEQSALTRATRRWFGIAPRRLRRDGAVPGPPADARVQVSHPRW</sequence>
<accession>A0ABV1K6E9</accession>
<dbReference type="InterPro" id="IPR032687">
    <property type="entry name" value="AraC-type_N"/>
</dbReference>
<keyword evidence="2" id="KW-0238">DNA-binding</keyword>
<evidence type="ECO:0000256" key="1">
    <source>
        <dbReference type="ARBA" id="ARBA00023015"/>
    </source>
</evidence>
<evidence type="ECO:0000256" key="3">
    <source>
        <dbReference type="ARBA" id="ARBA00023163"/>
    </source>
</evidence>
<dbReference type="PANTHER" id="PTHR47894:SF4">
    <property type="entry name" value="HTH-TYPE TRANSCRIPTIONAL REGULATOR GADX"/>
    <property type="match status" value="1"/>
</dbReference>